<gene>
    <name evidence="1" type="ORF">DARMORV10_A04P13630.1</name>
</gene>
<accession>A0A817ATF1</accession>
<protein>
    <submittedName>
        <fullName evidence="1">(rape) hypothetical protein</fullName>
    </submittedName>
</protein>
<dbReference type="Proteomes" id="UP001295469">
    <property type="component" value="Chromosome A04"/>
</dbReference>
<evidence type="ECO:0000313" key="1">
    <source>
        <dbReference type="EMBL" id="CAF2274029.1"/>
    </source>
</evidence>
<organism evidence="1">
    <name type="scientific">Brassica napus</name>
    <name type="common">Rape</name>
    <dbReference type="NCBI Taxonomy" id="3708"/>
    <lineage>
        <taxon>Eukaryota</taxon>
        <taxon>Viridiplantae</taxon>
        <taxon>Streptophyta</taxon>
        <taxon>Embryophyta</taxon>
        <taxon>Tracheophyta</taxon>
        <taxon>Spermatophyta</taxon>
        <taxon>Magnoliopsida</taxon>
        <taxon>eudicotyledons</taxon>
        <taxon>Gunneridae</taxon>
        <taxon>Pentapetalae</taxon>
        <taxon>rosids</taxon>
        <taxon>malvids</taxon>
        <taxon>Brassicales</taxon>
        <taxon>Brassicaceae</taxon>
        <taxon>Brassiceae</taxon>
        <taxon>Brassica</taxon>
    </lineage>
</organism>
<name>A0A817ATF1_BRANA</name>
<dbReference type="EMBL" id="HG994358">
    <property type="protein sequence ID" value="CAF2274029.1"/>
    <property type="molecule type" value="Genomic_DNA"/>
</dbReference>
<sequence length="140" mass="16142">MIFLFCLDRLPRTLSSLLKSEFFYTFCADVFDIVGLHCHIDEEHPVKAKNGVLFYGRKVNGIDTHRRFCASLHERTKEGGSMMNYLLLFSFNSILGGTAQHHLHTSTTRIQNIKTCKFLIGLQLSMPYPNREIDLSTWEV</sequence>
<dbReference type="AlphaFoldDB" id="A0A817ATF1"/>
<proteinExistence type="predicted"/>
<reference evidence="1" key="1">
    <citation type="submission" date="2021-01" db="EMBL/GenBank/DDBJ databases">
        <authorList>
            <consortium name="Genoscope - CEA"/>
            <person name="William W."/>
        </authorList>
    </citation>
    <scope>NUCLEOTIDE SEQUENCE</scope>
</reference>